<dbReference type="Proteomes" id="UP000092024">
    <property type="component" value="Unassembled WGS sequence"/>
</dbReference>
<dbReference type="PROSITE" id="PS01006">
    <property type="entry name" value="FORMATE_NITRITE_TP_2"/>
    <property type="match status" value="1"/>
</dbReference>
<evidence type="ECO:0000256" key="6">
    <source>
        <dbReference type="SAM" id="Phobius"/>
    </source>
</evidence>
<dbReference type="PANTHER" id="PTHR30520:SF8">
    <property type="entry name" value="NITRITE TRANSPORTER NIRC"/>
    <property type="match status" value="1"/>
</dbReference>
<evidence type="ECO:0000256" key="5">
    <source>
        <dbReference type="ARBA" id="ARBA00049660"/>
    </source>
</evidence>
<dbReference type="OrthoDB" id="9786493at2"/>
<dbReference type="InterPro" id="IPR000292">
    <property type="entry name" value="For/NO2_transpt"/>
</dbReference>
<evidence type="ECO:0000256" key="3">
    <source>
        <dbReference type="ARBA" id="ARBA00022989"/>
    </source>
</evidence>
<evidence type="ECO:0000313" key="7">
    <source>
        <dbReference type="EMBL" id="OBR62465.1"/>
    </source>
</evidence>
<feature type="transmembrane region" description="Helical" evidence="6">
    <location>
        <begin position="61"/>
        <end position="84"/>
    </location>
</feature>
<keyword evidence="2 6" id="KW-0812">Transmembrane</keyword>
<keyword evidence="3 6" id="KW-1133">Transmembrane helix</keyword>
<comment type="similarity">
    <text evidence="5">Belongs to the FNT transporter (TC 1.A.16) family.</text>
</comment>
<feature type="transmembrane region" description="Helical" evidence="6">
    <location>
        <begin position="227"/>
        <end position="253"/>
    </location>
</feature>
<feature type="transmembrane region" description="Helical" evidence="6">
    <location>
        <begin position="156"/>
        <end position="175"/>
    </location>
</feature>
<evidence type="ECO:0000256" key="1">
    <source>
        <dbReference type="ARBA" id="ARBA00004141"/>
    </source>
</evidence>
<dbReference type="PANTHER" id="PTHR30520">
    <property type="entry name" value="FORMATE TRANSPORTER-RELATED"/>
    <property type="match status" value="1"/>
</dbReference>
<organism evidence="7 8">
    <name type="scientific">Paenibacillus oryzae</name>
    <dbReference type="NCBI Taxonomy" id="1844972"/>
    <lineage>
        <taxon>Bacteria</taxon>
        <taxon>Bacillati</taxon>
        <taxon>Bacillota</taxon>
        <taxon>Bacilli</taxon>
        <taxon>Bacillales</taxon>
        <taxon>Paenibacillaceae</taxon>
        <taxon>Paenibacillus</taxon>
    </lineage>
</organism>
<dbReference type="EMBL" id="LYPA01000080">
    <property type="protein sequence ID" value="OBR62465.1"/>
    <property type="molecule type" value="Genomic_DNA"/>
</dbReference>
<reference evidence="7 8" key="1">
    <citation type="submission" date="2016-05" db="EMBL/GenBank/DDBJ databases">
        <title>Paenibacillus oryzae. sp. nov., isolated from the rice root.</title>
        <authorList>
            <person name="Zhang J."/>
            <person name="Zhang X."/>
        </authorList>
    </citation>
    <scope>NUCLEOTIDE SEQUENCE [LARGE SCALE GENOMIC DNA]</scope>
    <source>
        <strain evidence="7 8">1DrF-4</strain>
    </source>
</reference>
<evidence type="ECO:0000313" key="8">
    <source>
        <dbReference type="Proteomes" id="UP000092024"/>
    </source>
</evidence>
<dbReference type="GO" id="GO:0005886">
    <property type="term" value="C:plasma membrane"/>
    <property type="evidence" value="ECO:0007669"/>
    <property type="project" value="TreeGrafter"/>
</dbReference>
<dbReference type="GO" id="GO:0015499">
    <property type="term" value="F:formate transmembrane transporter activity"/>
    <property type="evidence" value="ECO:0007669"/>
    <property type="project" value="TreeGrafter"/>
</dbReference>
<dbReference type="InterPro" id="IPR023271">
    <property type="entry name" value="Aquaporin-like"/>
</dbReference>
<gene>
    <name evidence="7" type="ORF">A7K91_02295</name>
</gene>
<feature type="transmembrane region" description="Helical" evidence="6">
    <location>
        <begin position="105"/>
        <end position="127"/>
    </location>
</feature>
<feature type="transmembrane region" description="Helical" evidence="6">
    <location>
        <begin position="27"/>
        <end position="55"/>
    </location>
</feature>
<dbReference type="RefSeq" id="WP_068687325.1">
    <property type="nucleotide sequence ID" value="NZ_LYPA01000080.1"/>
</dbReference>
<sequence length="282" mass="30415">MFKETLETVVKSALARKALFDSSKLRYMIAAALAGAYVGIGIILIFTLGGTLAAAGSPFSGMVMGLSFGIALTLVIFAGAELFTGNNMIFTVSSLSKATRWRDAINNWVWCFVGNLIGAMALCLIIYKTELFGSIAPDHLLFTAAAKKMNLDVVSLFFRGIMCNWLVCLAIWTSIRAKEDTAKLILIFWMLFAFIASGYEHSIANMTVLGLALLLPNHPETITLAGWFHNMIPVTLGNMVGGGIFVGALYWLITPIKSKLSAQQPAPQPIVAPGAAELNKQS</sequence>
<dbReference type="Gene3D" id="1.20.1080.10">
    <property type="entry name" value="Glycerol uptake facilitator protein"/>
    <property type="match status" value="1"/>
</dbReference>
<comment type="caution">
    <text evidence="7">The sequence shown here is derived from an EMBL/GenBank/DDBJ whole genome shotgun (WGS) entry which is preliminary data.</text>
</comment>
<dbReference type="AlphaFoldDB" id="A0A1A5YAR1"/>
<evidence type="ECO:0000256" key="2">
    <source>
        <dbReference type="ARBA" id="ARBA00022692"/>
    </source>
</evidence>
<accession>A0A1A5YAR1</accession>
<comment type="subcellular location">
    <subcellularLocation>
        <location evidence="1">Membrane</location>
        <topology evidence="1">Multi-pass membrane protein</topology>
    </subcellularLocation>
</comment>
<evidence type="ECO:0000256" key="4">
    <source>
        <dbReference type="ARBA" id="ARBA00023136"/>
    </source>
</evidence>
<keyword evidence="8" id="KW-1185">Reference proteome</keyword>
<feature type="transmembrane region" description="Helical" evidence="6">
    <location>
        <begin position="187"/>
        <end position="215"/>
    </location>
</feature>
<dbReference type="InterPro" id="IPR024002">
    <property type="entry name" value="For/NO2_transpt_CS"/>
</dbReference>
<keyword evidence="4 6" id="KW-0472">Membrane</keyword>
<name>A0A1A5YAR1_9BACL</name>
<dbReference type="STRING" id="1844972.A7K91_02295"/>
<protein>
    <submittedName>
        <fullName evidence="7">Nitrite transporter NirC</fullName>
    </submittedName>
</protein>
<dbReference type="Pfam" id="PF01226">
    <property type="entry name" value="Form_Nir_trans"/>
    <property type="match status" value="1"/>
</dbReference>
<proteinExistence type="inferred from homology"/>